<evidence type="ECO:0000313" key="2">
    <source>
        <dbReference type="Proteomes" id="UP000177050"/>
    </source>
</evidence>
<dbReference type="AlphaFoldDB" id="A0A1F7L1L6"/>
<organism evidence="1 2">
    <name type="scientific">Candidatus Roizmanbacteria bacterium RIFOXYD1_FULL_38_12</name>
    <dbReference type="NCBI Taxonomy" id="1802093"/>
    <lineage>
        <taxon>Bacteria</taxon>
        <taxon>Candidatus Roizmaniibacteriota</taxon>
    </lineage>
</organism>
<dbReference type="EMBL" id="MGBR01000001">
    <property type="protein sequence ID" value="OGK74015.1"/>
    <property type="molecule type" value="Genomic_DNA"/>
</dbReference>
<dbReference type="Proteomes" id="UP000177050">
    <property type="component" value="Unassembled WGS sequence"/>
</dbReference>
<gene>
    <name evidence="1" type="ORF">A3K52_04555</name>
</gene>
<reference evidence="1 2" key="1">
    <citation type="journal article" date="2016" name="Nat. Commun.">
        <title>Thousands of microbial genomes shed light on interconnected biogeochemical processes in an aquifer system.</title>
        <authorList>
            <person name="Anantharaman K."/>
            <person name="Brown C.T."/>
            <person name="Hug L.A."/>
            <person name="Sharon I."/>
            <person name="Castelle C.J."/>
            <person name="Probst A.J."/>
            <person name="Thomas B.C."/>
            <person name="Singh A."/>
            <person name="Wilkins M.J."/>
            <person name="Karaoz U."/>
            <person name="Brodie E.L."/>
            <person name="Williams K.H."/>
            <person name="Hubbard S.S."/>
            <person name="Banfield J.F."/>
        </authorList>
    </citation>
    <scope>NUCLEOTIDE SEQUENCE [LARGE SCALE GENOMIC DNA]</scope>
</reference>
<name>A0A1F7L1L6_9BACT</name>
<protein>
    <submittedName>
        <fullName evidence="1">Uncharacterized protein</fullName>
    </submittedName>
</protein>
<sequence>MIEVKRFDIQTIGRVLHEPLPINLKDGRSIVGLHELGAGLSAQWMGDVLHQTYGRHNLSASVDQIQQNFETGRLRPVFIEKEGRPDACAALVFSPHTIEIGRAANATEGSGASLLMRRLIEEWKQDTDEHRPLVAETRMAASFEGIEGGQGSQATLLCPEKVGMIPHAFLPAFHHPGPFGPDRQELFGFLSLEKESHKSVRVGPAFIALPNRPEVNIPLIQSLLHMNGFETQICTEVEFSSNGNVGLSRKFTIPFNLLALDEAGNGFDFEENQSPFDLLPLSTFDPHLSAYTDVLIENGFICAGISAPHDGPLNLLFGRLRKTILAPTEPMRNFPGIPQEMILQVHEQFAQKMS</sequence>
<comment type="caution">
    <text evidence="1">The sequence shown here is derived from an EMBL/GenBank/DDBJ whole genome shotgun (WGS) entry which is preliminary data.</text>
</comment>
<accession>A0A1F7L1L6</accession>
<proteinExistence type="predicted"/>
<evidence type="ECO:0000313" key="1">
    <source>
        <dbReference type="EMBL" id="OGK74015.1"/>
    </source>
</evidence>